<dbReference type="SUPFAM" id="SSF48452">
    <property type="entry name" value="TPR-like"/>
    <property type="match status" value="1"/>
</dbReference>
<dbReference type="Pfam" id="PF13176">
    <property type="entry name" value="TPR_7"/>
    <property type="match status" value="1"/>
</dbReference>
<protein>
    <recommendedName>
        <fullName evidence="2">Signal transduction histidine kinase internal region domain-containing protein</fullName>
    </recommendedName>
</protein>
<evidence type="ECO:0000313" key="3">
    <source>
        <dbReference type="EMBL" id="APX99932.1"/>
    </source>
</evidence>
<dbReference type="SMART" id="SM00028">
    <property type="entry name" value="TPR"/>
    <property type="match status" value="6"/>
</dbReference>
<dbReference type="InterPro" id="IPR010559">
    <property type="entry name" value="Sig_transdc_His_kin_internal"/>
</dbReference>
<accession>A0AAC9PWP3</accession>
<dbReference type="PANTHER" id="PTHR34220:SF7">
    <property type="entry name" value="SENSOR HISTIDINE KINASE YPDA"/>
    <property type="match status" value="1"/>
</dbReference>
<feature type="domain" description="Signal transduction histidine kinase internal region" evidence="2">
    <location>
        <begin position="377"/>
        <end position="457"/>
    </location>
</feature>
<feature type="repeat" description="TPR" evidence="1">
    <location>
        <begin position="145"/>
        <end position="178"/>
    </location>
</feature>
<dbReference type="InterPro" id="IPR011990">
    <property type="entry name" value="TPR-like_helical_dom_sf"/>
</dbReference>
<evidence type="ECO:0000256" key="1">
    <source>
        <dbReference type="PROSITE-ProRule" id="PRU00339"/>
    </source>
</evidence>
<keyword evidence="1" id="KW-0802">TPR repeat</keyword>
<reference evidence="3 4" key="1">
    <citation type="submission" date="2017-01" db="EMBL/GenBank/DDBJ databases">
        <title>Complete genome of Lacinutrix venerupis DOK2-8 isolated from seawater in Dokdo.</title>
        <authorList>
            <person name="Chi W.-J."/>
            <person name="Kim J.H."/>
        </authorList>
    </citation>
    <scope>NUCLEOTIDE SEQUENCE [LARGE SCALE GENOMIC DNA]</scope>
    <source>
        <strain evidence="3 4">DOK2-8</strain>
    </source>
</reference>
<dbReference type="SUPFAM" id="SSF55874">
    <property type="entry name" value="ATPase domain of HSP90 chaperone/DNA topoisomerase II/histidine kinase"/>
    <property type="match status" value="1"/>
</dbReference>
<dbReference type="GO" id="GO:0000155">
    <property type="term" value="F:phosphorelay sensor kinase activity"/>
    <property type="evidence" value="ECO:0007669"/>
    <property type="project" value="InterPro"/>
</dbReference>
<dbReference type="InterPro" id="IPR019734">
    <property type="entry name" value="TPR_rpt"/>
</dbReference>
<dbReference type="InterPro" id="IPR036890">
    <property type="entry name" value="HATPase_C_sf"/>
</dbReference>
<dbReference type="Gene3D" id="1.25.40.10">
    <property type="entry name" value="Tetratricopeptide repeat domain"/>
    <property type="match status" value="2"/>
</dbReference>
<name>A0AAC9PWP3_9FLAO</name>
<dbReference type="InterPro" id="IPR050640">
    <property type="entry name" value="Bact_2-comp_sensor_kinase"/>
</dbReference>
<dbReference type="PANTHER" id="PTHR34220">
    <property type="entry name" value="SENSOR HISTIDINE KINASE YPDA"/>
    <property type="match status" value="1"/>
</dbReference>
<dbReference type="Gene3D" id="3.30.565.10">
    <property type="entry name" value="Histidine kinase-like ATPase, C-terminal domain"/>
    <property type="match status" value="1"/>
</dbReference>
<dbReference type="GO" id="GO:0016020">
    <property type="term" value="C:membrane"/>
    <property type="evidence" value="ECO:0007669"/>
    <property type="project" value="InterPro"/>
</dbReference>
<gene>
    <name evidence="3" type="ORF">BWR22_06295</name>
</gene>
<evidence type="ECO:0000259" key="2">
    <source>
        <dbReference type="Pfam" id="PF06580"/>
    </source>
</evidence>
<dbReference type="Pfam" id="PF13181">
    <property type="entry name" value="TPR_8"/>
    <property type="match status" value="2"/>
</dbReference>
<proteinExistence type="predicted"/>
<keyword evidence="4" id="KW-1185">Reference proteome</keyword>
<feature type="repeat" description="TPR" evidence="1">
    <location>
        <begin position="265"/>
        <end position="298"/>
    </location>
</feature>
<evidence type="ECO:0000313" key="4">
    <source>
        <dbReference type="Proteomes" id="UP000187506"/>
    </source>
</evidence>
<organism evidence="3 4">
    <name type="scientific">Lacinutrix venerupis</name>
    <dbReference type="NCBI Taxonomy" id="1486034"/>
    <lineage>
        <taxon>Bacteria</taxon>
        <taxon>Pseudomonadati</taxon>
        <taxon>Bacteroidota</taxon>
        <taxon>Flavobacteriia</taxon>
        <taxon>Flavobacteriales</taxon>
        <taxon>Flavobacteriaceae</taxon>
        <taxon>Lacinutrix</taxon>
    </lineage>
</organism>
<dbReference type="Proteomes" id="UP000187506">
    <property type="component" value="Chromosome"/>
</dbReference>
<dbReference type="KEGG" id="lvn:BWR22_06295"/>
<dbReference type="EMBL" id="CP019352">
    <property type="protein sequence ID" value="APX99932.1"/>
    <property type="molecule type" value="Genomic_DNA"/>
</dbReference>
<dbReference type="AlphaFoldDB" id="A0AAC9PWP3"/>
<dbReference type="Pfam" id="PF06580">
    <property type="entry name" value="His_kinase"/>
    <property type="match status" value="1"/>
</dbReference>
<sequence length="580" mass="66294">MICFSQNKTIDSLENVIKNYKTEDTTYVDLRTKLVARKMFLTPTDSTWMDYNLKTLEISKKLDYSKGIVLALNSIGIIEHYFKSNPLKALDHYQDAYTIIEKHPELDKYSVGVLTNIGLIHYEQQDYKKALTSYKALLKYPIHRTNTYFNIGNIYGHQKKIDSSIFYYKKAIAVADTVKQILHIANIKSNLGLVQTNAGYMVDGLNNIKQSLELVENHKLEVLRVSAYVNAAEVYLKNNIIEKAEYYATHALELNKALNNMATKNSALATLANVYESKGDYKKALTAFKEHIVLRDSVINADRKLEISRKEIQYEADKDRAISQVEIERQKSIKNTSIIGGSALIFASLIGFILYRRKQEAVTKTKEAEFNAKVSDTELKALRSQMNPHFIFNSLNSIGDYILKNDTKSASDYLGKFAKLMRLTLENSEKSEILLSEDIALLKMYLDIERKRFEQKFDYTIEVEKSLDPENIMIPPMILQPFIENSIIHGLSQTNKKGSIIITFKKQNKMILCTVDDNGVGREKTNSITYLENKKSMGMAITKSRIDIINKVKKTKGDIKIIDKSQGTRIEVLLPIQLVY</sequence>
<dbReference type="PROSITE" id="PS50005">
    <property type="entry name" value="TPR"/>
    <property type="match status" value="2"/>
</dbReference>